<protein>
    <submittedName>
        <fullName evidence="2">Sec16_C domain-containing protein</fullName>
    </submittedName>
</protein>
<dbReference type="WBParaSite" id="RSKR_0000671900.1">
    <property type="protein sequence ID" value="RSKR_0000671900.1"/>
    <property type="gene ID" value="RSKR_0000671900"/>
</dbReference>
<name>A0AC35U2F5_9BILA</name>
<proteinExistence type="predicted"/>
<sequence>MSQTIDAFDFKKIEINNKSTENNYEWSDLLNQSPNNHIRRSNCAALRKLPQPTNTRKKVENHKVIKHAYRDSPLDDSKSIADERTLQELNVSIDVILNQEPANEYSNIPIVEPSLVSINSKILILNGDCQRPKTASKLSEGIHESGDGSENQLCDTVNRQVRHNQETILDAKQKNAQEYCLKDVEIETKHNIQVEETFQEDSNLYTDKPIYDKVNVMQVPYPGEIVESKKVVVSDYDGEKIVVGDIRNGNARTTVSDEGNNMLLFKRMSSSPFISDPESGDNSTEFCDIKQSITFNLNEISPIKLDKSHPIDVINMESPAEEFPISAELTNQKADPVKLYRNNTDSAETSVKSVLDHRKTLRDKAKKLAKPNPDNDSVFLLRMESSSRMKKSASNPLIRGGHSKKLVLTTPAIMGRIKEDSKKGRDRDHISDSEDDLVERKRRDRFTRPASSSISGRAPSRGGSSEAGDQSNYRQMPANRSNYGPPPSQMRPMGYTQPGPPIDIRMGSFPYQPRGYYQQQYDTCMGSGRYSAQIHGRYTPNESVSYQNYMMPPNYYPNNYPNYGPPPPQQFQYRPRSSFEPSTRKTADYGDVRSQRRVKDPSQDYSLCESNPSDVPYPPPKRGSTFPPQLNDGSEEVGEEEAYEDEVEGGESETELAQYNDHTNQMYIADNFVLNSILSYNLGIIGMDVNLAYEIIRESRPPAEFERLPPQAQAIYLHYYSVFRNFLDIGDFMGTFNKKYSIYEASGRSEKDILTLICKSTEEQFRKQVEEDNKRKLEEAQRLLLATVASPDSENRESGEDDVDSLLSYNVEPYFFTGPHRFQNFTSAGITLYYDPKECDKKIQLAFNKDWYLDSEERKILEYVKAQPGPLNVATVAFHEVELFVKEQIERIRKSQLYKQDPNSRDPNDCILVWKLLQLLVKQDGVVKPQQFAELLLEDGLTSLHVDRNEDDDLEIEGLRSPRELSRQEFAEFTLLLANGHTKKAIKYAVDKNAIQLALSICLKFMPDDTHQIKEILKKSLAQSLPSRHPVEGMVNILENGVVPSLNDSDENCFDWRIYASYVFSNLGKTTTIASIYNMGVEFSKNDYHAAADFCFLATHCFHPSYNPFVAPPIQANEDASYRKHITLIHASVPDDPPTNATTRFGWSVIDFKATEIYEYALQLATKGQSPQNVLTLSKDFQICRMQYSLMISQFGGLAKPAFDYCFSIASNVWTQTQIYDIQNLEKLCELADSLKFWGCADDNSSAWIPTLEKACQERRGIFLQQPPPHQLSPGQTFSEPTSKETSTYPQTESIQHDNHLTQQDSLPKEETPTCVEPTPEKQQSNVATDSTSYSPPTPTPPVEHSNVYVGPVVHQPPPNLPTQEKAPCEAIAQQNVYESNGMDGDAIPTFSPTISPRKKSRTFSMSSDKSKKEASPDVPTFEYSKPTHQPEVVQYQRAGGECVNQQAKFVPEDHTQPKPPPQPTNTFPQQQPHNVVGQHGVSADKAKKGQEKGSSGYLNVLKNKLVKYIPGGNEMKLPDDSNNKIYFDKDLNKWVGTEVEEEAPVAAPPTMMNGSVTGQPNGPDPSNTNSNSSGYQSRRQPGRSRYCNPLSGQAASTIASPPEMNGMVPGASSMADMSFNKSGFGFIPTMPVDDSEPVDPFSTHQPTEPAH</sequence>
<dbReference type="Proteomes" id="UP000095286">
    <property type="component" value="Unplaced"/>
</dbReference>
<reference evidence="2" key="1">
    <citation type="submission" date="2016-11" db="UniProtKB">
        <authorList>
            <consortium name="WormBaseParasite"/>
        </authorList>
    </citation>
    <scope>IDENTIFICATION</scope>
    <source>
        <strain evidence="2">KR3021</strain>
    </source>
</reference>
<accession>A0AC35U2F5</accession>
<evidence type="ECO:0000313" key="2">
    <source>
        <dbReference type="WBParaSite" id="RSKR_0000671900.1"/>
    </source>
</evidence>
<organism evidence="1 2">
    <name type="scientific">Rhabditophanes sp. KR3021</name>
    <dbReference type="NCBI Taxonomy" id="114890"/>
    <lineage>
        <taxon>Eukaryota</taxon>
        <taxon>Metazoa</taxon>
        <taxon>Ecdysozoa</taxon>
        <taxon>Nematoda</taxon>
        <taxon>Chromadorea</taxon>
        <taxon>Rhabditida</taxon>
        <taxon>Tylenchina</taxon>
        <taxon>Panagrolaimomorpha</taxon>
        <taxon>Strongyloidoidea</taxon>
        <taxon>Alloionematidae</taxon>
        <taxon>Rhabditophanes</taxon>
    </lineage>
</organism>
<evidence type="ECO:0000313" key="1">
    <source>
        <dbReference type="Proteomes" id="UP000095286"/>
    </source>
</evidence>